<feature type="transmembrane region" description="Helical" evidence="1">
    <location>
        <begin position="187"/>
        <end position="209"/>
    </location>
</feature>
<dbReference type="Pfam" id="PF04892">
    <property type="entry name" value="VanZ"/>
    <property type="match status" value="1"/>
</dbReference>
<dbReference type="InterPro" id="IPR053150">
    <property type="entry name" value="Teicoplanin_resist-assoc"/>
</dbReference>
<evidence type="ECO:0000259" key="2">
    <source>
        <dbReference type="Pfam" id="PF04892"/>
    </source>
</evidence>
<accession>A0ABU9DHZ5</accession>
<keyword evidence="1" id="KW-0472">Membrane</keyword>
<dbReference type="EMBL" id="JBBPCC010000006">
    <property type="protein sequence ID" value="MEK8128495.1"/>
    <property type="molecule type" value="Genomic_DNA"/>
</dbReference>
<comment type="caution">
    <text evidence="3">The sequence shown here is derived from an EMBL/GenBank/DDBJ whole genome shotgun (WGS) entry which is preliminary data.</text>
</comment>
<dbReference type="InterPro" id="IPR006976">
    <property type="entry name" value="VanZ-like"/>
</dbReference>
<organism evidence="3 4">
    <name type="scientific">Paenibacillus filicis</name>
    <dbReference type="NCBI Taxonomy" id="669464"/>
    <lineage>
        <taxon>Bacteria</taxon>
        <taxon>Bacillati</taxon>
        <taxon>Bacillota</taxon>
        <taxon>Bacilli</taxon>
        <taxon>Bacillales</taxon>
        <taxon>Paenibacillaceae</taxon>
        <taxon>Paenibacillus</taxon>
    </lineage>
</organism>
<keyword evidence="1" id="KW-1133">Transmembrane helix</keyword>
<dbReference type="PANTHER" id="PTHR36834">
    <property type="entry name" value="MEMBRANE PROTEIN-RELATED"/>
    <property type="match status" value="1"/>
</dbReference>
<dbReference type="Proteomes" id="UP001469365">
    <property type="component" value="Unassembled WGS sequence"/>
</dbReference>
<evidence type="ECO:0000313" key="3">
    <source>
        <dbReference type="EMBL" id="MEK8128495.1"/>
    </source>
</evidence>
<keyword evidence="1" id="KW-0812">Transmembrane</keyword>
<proteinExistence type="predicted"/>
<evidence type="ECO:0000313" key="4">
    <source>
        <dbReference type="Proteomes" id="UP001469365"/>
    </source>
</evidence>
<protein>
    <submittedName>
        <fullName evidence="3">VanZ family protein</fullName>
    </submittedName>
</protein>
<feature type="transmembrane region" description="Helical" evidence="1">
    <location>
        <begin position="84"/>
        <end position="103"/>
    </location>
</feature>
<keyword evidence="4" id="KW-1185">Reference proteome</keyword>
<feature type="domain" description="VanZ-like" evidence="2">
    <location>
        <begin position="89"/>
        <end position="231"/>
    </location>
</feature>
<evidence type="ECO:0000256" key="1">
    <source>
        <dbReference type="SAM" id="Phobius"/>
    </source>
</evidence>
<dbReference type="RefSeq" id="WP_341415577.1">
    <property type="nucleotide sequence ID" value="NZ_JBBPCC010000006.1"/>
</dbReference>
<gene>
    <name evidence="3" type="ORF">WMW72_11320</name>
</gene>
<sequence length="245" mass="28582">MSYIQRYLQQLSLHLDCNPNIKQELIEEFQDHLMLLKKEYMEKGISEDIAEKCAVFDFGEYKSLQQNLNKTLNPFKKFIKVTQWLLWGFYIWFVLMACFIGKFDNLSHLNNAERGVTLRFNWGIHANHNLIPLKGIDQEIISSLYLVAQRNAFDITFFTTVLGLVSLFIPLGLFLPILFKINTLKKIMIYSAITGISIELVQFITNTGTLNINDILFYVIGSIFGWFIYSSIRKVNVQRFRKVKA</sequence>
<feature type="transmembrane region" description="Helical" evidence="1">
    <location>
        <begin position="215"/>
        <end position="232"/>
    </location>
</feature>
<feature type="transmembrane region" description="Helical" evidence="1">
    <location>
        <begin position="155"/>
        <end position="175"/>
    </location>
</feature>
<reference evidence="3 4" key="1">
    <citation type="submission" date="2024-04" db="EMBL/GenBank/DDBJ databases">
        <title>draft genome sequnece of Paenibacillus filicis.</title>
        <authorList>
            <person name="Kim D.-U."/>
        </authorList>
    </citation>
    <scope>NUCLEOTIDE SEQUENCE [LARGE SCALE GENOMIC DNA]</scope>
    <source>
        <strain evidence="3 4">KACC14197</strain>
    </source>
</reference>
<name>A0ABU9DHZ5_9BACL</name>
<dbReference type="PANTHER" id="PTHR36834:SF2">
    <property type="entry name" value="MEMBRANE PROTEIN"/>
    <property type="match status" value="1"/>
</dbReference>